<proteinExistence type="inferred from homology"/>
<dbReference type="AlphaFoldDB" id="A0A2S6CE56"/>
<keyword evidence="7" id="KW-0496">Mitochondrion</keyword>
<dbReference type="InterPro" id="IPR036928">
    <property type="entry name" value="AS_sf"/>
</dbReference>
<feature type="active site" description="Charge relay system" evidence="7">
    <location>
        <position position="15"/>
    </location>
</feature>
<gene>
    <name evidence="9" type="ORF">CBER1_03819</name>
</gene>
<evidence type="ECO:0000256" key="6">
    <source>
        <dbReference type="ARBA" id="ARBA00047407"/>
    </source>
</evidence>
<dbReference type="GO" id="GO:0005524">
    <property type="term" value="F:ATP binding"/>
    <property type="evidence" value="ECO:0007669"/>
    <property type="project" value="UniProtKB-KW"/>
</dbReference>
<feature type="active site" description="Charge relay system" evidence="7">
    <location>
        <position position="101"/>
    </location>
</feature>
<comment type="caution">
    <text evidence="9">The sequence shown here is derived from an EMBL/GenBank/DDBJ whole genome shotgun (WGS) entry which is preliminary data.</text>
</comment>
<dbReference type="PANTHER" id="PTHR11895:SF7">
    <property type="entry name" value="GLUTAMYL-TRNA(GLN) AMIDOTRANSFERASE SUBUNIT A, MITOCHONDRIAL"/>
    <property type="match status" value="1"/>
</dbReference>
<comment type="catalytic activity">
    <reaction evidence="6 7">
        <text>L-glutamyl-tRNA(Gln) + L-glutamine + ATP + H2O = L-glutaminyl-tRNA(Gln) + L-glutamate + ADP + phosphate + H(+)</text>
        <dbReference type="Rhea" id="RHEA:17521"/>
        <dbReference type="Rhea" id="RHEA-COMP:9681"/>
        <dbReference type="Rhea" id="RHEA-COMP:9684"/>
        <dbReference type="ChEBI" id="CHEBI:15377"/>
        <dbReference type="ChEBI" id="CHEBI:15378"/>
        <dbReference type="ChEBI" id="CHEBI:29985"/>
        <dbReference type="ChEBI" id="CHEBI:30616"/>
        <dbReference type="ChEBI" id="CHEBI:43474"/>
        <dbReference type="ChEBI" id="CHEBI:58359"/>
        <dbReference type="ChEBI" id="CHEBI:78520"/>
        <dbReference type="ChEBI" id="CHEBI:78521"/>
        <dbReference type="ChEBI" id="CHEBI:456216"/>
        <dbReference type="EC" id="6.3.5.7"/>
    </reaction>
</comment>
<organism evidence="9 10">
    <name type="scientific">Cercospora berteroae</name>
    <dbReference type="NCBI Taxonomy" id="357750"/>
    <lineage>
        <taxon>Eukaryota</taxon>
        <taxon>Fungi</taxon>
        <taxon>Dikarya</taxon>
        <taxon>Ascomycota</taxon>
        <taxon>Pezizomycotina</taxon>
        <taxon>Dothideomycetes</taxon>
        <taxon>Dothideomycetidae</taxon>
        <taxon>Mycosphaerellales</taxon>
        <taxon>Mycosphaerellaceae</taxon>
        <taxon>Cercospora</taxon>
    </lineage>
</organism>
<dbReference type="STRING" id="357750.A0A2S6CE56"/>
<dbReference type="Gene3D" id="3.90.1300.10">
    <property type="entry name" value="Amidase signature (AS) domain"/>
    <property type="match status" value="1"/>
</dbReference>
<dbReference type="SUPFAM" id="SSF75304">
    <property type="entry name" value="Amidase signature (AS) enzymes"/>
    <property type="match status" value="1"/>
</dbReference>
<feature type="domain" description="Amidase" evidence="8">
    <location>
        <begin position="29"/>
        <end position="449"/>
    </location>
</feature>
<dbReference type="OrthoDB" id="421993at2759"/>
<name>A0A2S6CE56_9PEZI</name>
<comment type="function">
    <text evidence="7">Allows the formation of correctly charged Gln-tRNA(Gln) through the transamidation of misacylated Glu-tRNA(Gln) in the mitochondria. The reaction takes place in the presence of glutamine and ATP through an activated gamma-phospho-Glu-tRNA(Gln).</text>
</comment>
<evidence type="ECO:0000259" key="8">
    <source>
        <dbReference type="Pfam" id="PF01425"/>
    </source>
</evidence>
<dbReference type="HAMAP" id="MF_00120">
    <property type="entry name" value="GatA"/>
    <property type="match status" value="1"/>
</dbReference>
<keyword evidence="4 7" id="KW-0067">ATP-binding</keyword>
<dbReference type="GO" id="GO:0050567">
    <property type="term" value="F:glutaminyl-tRNA synthase (glutamine-hydrolyzing) activity"/>
    <property type="evidence" value="ECO:0007669"/>
    <property type="project" value="UniProtKB-UniRule"/>
</dbReference>
<sequence>MFHDTSRCRDTIGIKANIVRKPGTEAQQNNVASSKMLQNYNSPFDATVVELLKAAGLFDHNVDIQGSMDEFGMGSHSQYAHEGPVKSLYSRGGVSLSPGGSSGGSAVAVAKGACEVALGTDTGGSVRLPAAYTGVLGFKPSYGRISRWGVIQYANSLDTVGILGRRVENLEKTFSILDQYDARDQTSLSKALRERIRSQSSRNTGRLRIGIPIEYNIKELSPIVKKTYLDTLRLLRNAGHSLHAVSLPSTQSALSAYYVLAPAEASSNLAKYDGIRYGHRTSTTDASPHNDPPLPLYAKTRGEGFGEEVKRRILLGAYTLSSEAMDNYFIQAQRVRRLVQQDFDRVFAQQNPLLDSTGKDLSQEEDKVDLLLTPTAPTLPPTIEELAKQSPLESYMNDVFTVPASLAGLPAISVPVPVPEAERAKLEDTDIQTAGMQLIGQFGDDELVLKAAKQLDHELL</sequence>
<keyword evidence="3 7" id="KW-0547">Nucleotide-binding</keyword>
<dbReference type="GO" id="GO:0070681">
    <property type="term" value="P:glutaminyl-tRNAGln biosynthesis via transamidation"/>
    <property type="evidence" value="ECO:0007669"/>
    <property type="project" value="UniProtKB-UniRule"/>
</dbReference>
<comment type="subcellular location">
    <subcellularLocation>
        <location evidence="7">Mitochondrion</location>
    </subcellularLocation>
</comment>
<reference evidence="10" key="1">
    <citation type="journal article" date="2017" name="bioRxiv">
        <title>Conservation of a gene cluster reveals novel cercosporin biosynthetic mechanisms and extends production to the genus Colletotrichum.</title>
        <authorList>
            <person name="de Jonge R."/>
            <person name="Ebert M.K."/>
            <person name="Huitt-Roehl C.R."/>
            <person name="Pal P."/>
            <person name="Suttle J.C."/>
            <person name="Spanner R.E."/>
            <person name="Neubauer J.D."/>
            <person name="Jurick W.M.II."/>
            <person name="Stott K.A."/>
            <person name="Secor G.A."/>
            <person name="Thomma B.P.H.J."/>
            <person name="Van de Peer Y."/>
            <person name="Townsend C.A."/>
            <person name="Bolton M.D."/>
        </authorList>
    </citation>
    <scope>NUCLEOTIDE SEQUENCE [LARGE SCALE GENOMIC DNA]</scope>
    <source>
        <strain evidence="10">CBS538.71</strain>
    </source>
</reference>
<dbReference type="EMBL" id="PNEN01000475">
    <property type="protein sequence ID" value="PPJ58015.1"/>
    <property type="molecule type" value="Genomic_DNA"/>
</dbReference>
<dbReference type="GO" id="GO:0030956">
    <property type="term" value="C:glutamyl-tRNA(Gln) amidotransferase complex"/>
    <property type="evidence" value="ECO:0007669"/>
    <property type="project" value="UniProtKB-UniRule"/>
</dbReference>
<comment type="subunit">
    <text evidence="7">Subunit of the heterotrimeric GatCAB amidotransferase (AdT) complex, composed of A, B and C subunits.</text>
</comment>
<dbReference type="PROSITE" id="PS00571">
    <property type="entry name" value="AMIDASES"/>
    <property type="match status" value="1"/>
</dbReference>
<protein>
    <recommendedName>
        <fullName evidence="7">Glutamyl-tRNA(Gln) amidotransferase subunit A, mitochondrial</fullName>
        <shortName evidence="7">Glu-AdT subunit A</shortName>
        <ecNumber evidence="7">6.3.5.7</ecNumber>
    </recommendedName>
</protein>
<accession>A0A2S6CE56</accession>
<evidence type="ECO:0000256" key="7">
    <source>
        <dbReference type="HAMAP-Rule" id="MF_03150"/>
    </source>
</evidence>
<keyword evidence="10" id="KW-1185">Reference proteome</keyword>
<dbReference type="InterPro" id="IPR004412">
    <property type="entry name" value="GatA"/>
</dbReference>
<comment type="similarity">
    <text evidence="1 7">Belongs to the amidase family. GatA subfamily.</text>
</comment>
<dbReference type="Proteomes" id="UP000237631">
    <property type="component" value="Unassembled WGS sequence"/>
</dbReference>
<evidence type="ECO:0000256" key="2">
    <source>
        <dbReference type="ARBA" id="ARBA00022598"/>
    </source>
</evidence>
<evidence type="ECO:0000256" key="5">
    <source>
        <dbReference type="ARBA" id="ARBA00022917"/>
    </source>
</evidence>
<feature type="active site" description="Acyl-ester intermediate" evidence="7">
    <location>
        <position position="125"/>
    </location>
</feature>
<dbReference type="GO" id="GO:0032543">
    <property type="term" value="P:mitochondrial translation"/>
    <property type="evidence" value="ECO:0007669"/>
    <property type="project" value="UniProtKB-UniRule"/>
</dbReference>
<keyword evidence="5 7" id="KW-0648">Protein biosynthesis</keyword>
<keyword evidence="2 7" id="KW-0436">Ligase</keyword>
<dbReference type="InterPro" id="IPR000120">
    <property type="entry name" value="Amidase"/>
</dbReference>
<dbReference type="InterPro" id="IPR023631">
    <property type="entry name" value="Amidase_dom"/>
</dbReference>
<dbReference type="Pfam" id="PF01425">
    <property type="entry name" value="Amidase"/>
    <property type="match status" value="1"/>
</dbReference>
<evidence type="ECO:0000313" key="10">
    <source>
        <dbReference type="Proteomes" id="UP000237631"/>
    </source>
</evidence>
<dbReference type="GO" id="GO:0005739">
    <property type="term" value="C:mitochondrion"/>
    <property type="evidence" value="ECO:0007669"/>
    <property type="project" value="UniProtKB-SubCell"/>
</dbReference>
<evidence type="ECO:0000313" key="9">
    <source>
        <dbReference type="EMBL" id="PPJ58015.1"/>
    </source>
</evidence>
<evidence type="ECO:0000256" key="4">
    <source>
        <dbReference type="ARBA" id="ARBA00022840"/>
    </source>
</evidence>
<evidence type="ECO:0000256" key="1">
    <source>
        <dbReference type="ARBA" id="ARBA00008069"/>
    </source>
</evidence>
<dbReference type="InterPro" id="IPR020556">
    <property type="entry name" value="Amidase_CS"/>
</dbReference>
<evidence type="ECO:0000256" key="3">
    <source>
        <dbReference type="ARBA" id="ARBA00022741"/>
    </source>
</evidence>
<dbReference type="PANTHER" id="PTHR11895">
    <property type="entry name" value="TRANSAMIDASE"/>
    <property type="match status" value="1"/>
</dbReference>
<dbReference type="EC" id="6.3.5.7" evidence="7"/>